<comment type="caution">
    <text evidence="2">The sequence shown here is derived from an EMBL/GenBank/DDBJ whole genome shotgun (WGS) entry which is preliminary data.</text>
</comment>
<gene>
    <name evidence="2" type="ORF">pdam_00006859</name>
</gene>
<feature type="region of interest" description="Disordered" evidence="1">
    <location>
        <begin position="42"/>
        <end position="81"/>
    </location>
</feature>
<evidence type="ECO:0000256" key="1">
    <source>
        <dbReference type="SAM" id="MobiDB-lite"/>
    </source>
</evidence>
<protein>
    <submittedName>
        <fullName evidence="2">Uncharacterized protein</fullName>
    </submittedName>
</protein>
<feature type="compositionally biased region" description="Basic residues" evidence="1">
    <location>
        <begin position="58"/>
        <end position="70"/>
    </location>
</feature>
<feature type="compositionally biased region" description="Basic and acidic residues" evidence="1">
    <location>
        <begin position="45"/>
        <end position="57"/>
    </location>
</feature>
<feature type="compositionally biased region" description="Basic and acidic residues" evidence="1">
    <location>
        <begin position="11"/>
        <end position="27"/>
    </location>
</feature>
<reference evidence="2 3" key="1">
    <citation type="journal article" date="2018" name="Sci. Rep.">
        <title>Comparative analysis of the Pocillopora damicornis genome highlights role of immune system in coral evolution.</title>
        <authorList>
            <person name="Cunning R."/>
            <person name="Bay R.A."/>
            <person name="Gillette P."/>
            <person name="Baker A.C."/>
            <person name="Traylor-Knowles N."/>
        </authorList>
    </citation>
    <scope>NUCLEOTIDE SEQUENCE [LARGE SCALE GENOMIC DNA]</scope>
    <source>
        <strain evidence="2">RSMAS</strain>
        <tissue evidence="2">Whole animal</tissue>
    </source>
</reference>
<dbReference type="Proteomes" id="UP000275408">
    <property type="component" value="Unassembled WGS sequence"/>
</dbReference>
<dbReference type="AlphaFoldDB" id="A0A3M6TPE3"/>
<keyword evidence="3" id="KW-1185">Reference proteome</keyword>
<accession>A0A3M6TPE3</accession>
<dbReference type="EMBL" id="RCHS01003243">
    <property type="protein sequence ID" value="RMX43124.1"/>
    <property type="molecule type" value="Genomic_DNA"/>
</dbReference>
<organism evidence="2 3">
    <name type="scientific">Pocillopora damicornis</name>
    <name type="common">Cauliflower coral</name>
    <name type="synonym">Millepora damicornis</name>
    <dbReference type="NCBI Taxonomy" id="46731"/>
    <lineage>
        <taxon>Eukaryota</taxon>
        <taxon>Metazoa</taxon>
        <taxon>Cnidaria</taxon>
        <taxon>Anthozoa</taxon>
        <taxon>Hexacorallia</taxon>
        <taxon>Scleractinia</taxon>
        <taxon>Astrocoeniina</taxon>
        <taxon>Pocilloporidae</taxon>
        <taxon>Pocillopora</taxon>
    </lineage>
</organism>
<feature type="region of interest" description="Disordered" evidence="1">
    <location>
        <begin position="1"/>
        <end position="27"/>
    </location>
</feature>
<proteinExistence type="predicted"/>
<evidence type="ECO:0000313" key="2">
    <source>
        <dbReference type="EMBL" id="RMX43124.1"/>
    </source>
</evidence>
<name>A0A3M6TPE3_POCDA</name>
<evidence type="ECO:0000313" key="3">
    <source>
        <dbReference type="Proteomes" id="UP000275408"/>
    </source>
</evidence>
<sequence length="81" mass="9582">MGVVRMPTMLRLEKERKGKEEAQKHLTPQKEEALKMVPRNKCLLKKGEKQKQSETERKAKRNSCKGKKQFSKTTWKLEKQL</sequence>